<reference evidence="2" key="1">
    <citation type="submission" date="2014-12" db="EMBL/GenBank/DDBJ databases">
        <title>Insight into the proteome of Arion vulgaris.</title>
        <authorList>
            <person name="Aradska J."/>
            <person name="Bulat T."/>
            <person name="Smidak R."/>
            <person name="Sarate P."/>
            <person name="Gangsoo J."/>
            <person name="Sialana F."/>
            <person name="Bilban M."/>
            <person name="Lubec G."/>
        </authorList>
    </citation>
    <scope>NUCLEOTIDE SEQUENCE</scope>
    <source>
        <tissue evidence="2">Skin</tissue>
    </source>
</reference>
<gene>
    <name evidence="2" type="primary">ORF128468</name>
    <name evidence="3" type="synonym">ORF128474</name>
</gene>
<protein>
    <submittedName>
        <fullName evidence="2">Uncharacterized protein</fullName>
    </submittedName>
</protein>
<feature type="transmembrane region" description="Helical" evidence="1">
    <location>
        <begin position="6"/>
        <end position="28"/>
    </location>
</feature>
<keyword evidence="1" id="KW-1133">Transmembrane helix</keyword>
<dbReference type="EMBL" id="HACG01035022">
    <property type="protein sequence ID" value="CEK81887.1"/>
    <property type="molecule type" value="Transcribed_RNA"/>
</dbReference>
<evidence type="ECO:0000313" key="3">
    <source>
        <dbReference type="EMBL" id="CEK81887.1"/>
    </source>
</evidence>
<evidence type="ECO:0000313" key="2">
    <source>
        <dbReference type="EMBL" id="CEK81886.1"/>
    </source>
</evidence>
<feature type="transmembrane region" description="Helical" evidence="1">
    <location>
        <begin position="92"/>
        <end position="111"/>
    </location>
</feature>
<evidence type="ECO:0000256" key="1">
    <source>
        <dbReference type="SAM" id="Phobius"/>
    </source>
</evidence>
<dbReference type="AlphaFoldDB" id="A0A0B7APG3"/>
<dbReference type="EMBL" id="HACG01035021">
    <property type="protein sequence ID" value="CEK81886.1"/>
    <property type="molecule type" value="Transcribed_RNA"/>
</dbReference>
<sequence length="116" mass="12660">MGLSFVASSFLIDLVLLSVISAAADFFLGQQQNKMDAMVTAMMVEMMVVRRVTEMTITNYSDDVEIMMALIVGKSVGRLVASKITDHVMCRFRLVGGAVTHIITIVVDIAYTPSLP</sequence>
<proteinExistence type="predicted"/>
<accession>A0A0B7APG3</accession>
<keyword evidence="1" id="KW-0472">Membrane</keyword>
<organism evidence="2">
    <name type="scientific">Arion vulgaris</name>
    <dbReference type="NCBI Taxonomy" id="1028688"/>
    <lineage>
        <taxon>Eukaryota</taxon>
        <taxon>Metazoa</taxon>
        <taxon>Spiralia</taxon>
        <taxon>Lophotrochozoa</taxon>
        <taxon>Mollusca</taxon>
        <taxon>Gastropoda</taxon>
        <taxon>Heterobranchia</taxon>
        <taxon>Euthyneura</taxon>
        <taxon>Panpulmonata</taxon>
        <taxon>Eupulmonata</taxon>
        <taxon>Stylommatophora</taxon>
        <taxon>Helicina</taxon>
        <taxon>Arionoidea</taxon>
        <taxon>Arionidae</taxon>
        <taxon>Arion</taxon>
    </lineage>
</organism>
<name>A0A0B7APG3_9EUPU</name>
<keyword evidence="1" id="KW-0812">Transmembrane</keyword>